<keyword evidence="3" id="KW-1185">Reference proteome</keyword>
<accession>A0AAD7Z6Y2</accession>
<reference evidence="2" key="2">
    <citation type="submission" date="2023-05" db="EMBL/GenBank/DDBJ databases">
        <authorList>
            <person name="Fouks B."/>
        </authorList>
    </citation>
    <scope>NUCLEOTIDE SEQUENCE</scope>
    <source>
        <strain evidence="2">Stay&amp;Tobe</strain>
        <tissue evidence="2">Testes</tissue>
    </source>
</reference>
<evidence type="ECO:0000313" key="3">
    <source>
        <dbReference type="Proteomes" id="UP001233999"/>
    </source>
</evidence>
<sequence length="69" mass="8165">MAPAAAGVPKRRRGARKLSQKRNKSRGEITNTYCKLCQYHAEDSVEFDLHLNESRHVFNYLLYQFKEHR</sequence>
<evidence type="ECO:0000313" key="2">
    <source>
        <dbReference type="EMBL" id="KAJ9574742.1"/>
    </source>
</evidence>
<protein>
    <submittedName>
        <fullName evidence="2">Uncharacterized protein</fullName>
    </submittedName>
</protein>
<reference evidence="2" key="1">
    <citation type="journal article" date="2023" name="IScience">
        <title>Live-bearing cockroach genome reveals convergent evolutionary mechanisms linked to viviparity in insects and beyond.</title>
        <authorList>
            <person name="Fouks B."/>
            <person name="Harrison M.C."/>
            <person name="Mikhailova A.A."/>
            <person name="Marchal E."/>
            <person name="English S."/>
            <person name="Carruthers M."/>
            <person name="Jennings E.C."/>
            <person name="Chiamaka E.L."/>
            <person name="Frigard R.A."/>
            <person name="Pippel M."/>
            <person name="Attardo G.M."/>
            <person name="Benoit J.B."/>
            <person name="Bornberg-Bauer E."/>
            <person name="Tobe S.S."/>
        </authorList>
    </citation>
    <scope>NUCLEOTIDE SEQUENCE</scope>
    <source>
        <strain evidence="2">Stay&amp;Tobe</strain>
    </source>
</reference>
<evidence type="ECO:0000256" key="1">
    <source>
        <dbReference type="SAM" id="MobiDB-lite"/>
    </source>
</evidence>
<dbReference type="EMBL" id="JASPKZ010010265">
    <property type="protein sequence ID" value="KAJ9574742.1"/>
    <property type="molecule type" value="Genomic_DNA"/>
</dbReference>
<proteinExistence type="predicted"/>
<feature type="region of interest" description="Disordered" evidence="1">
    <location>
        <begin position="1"/>
        <end position="26"/>
    </location>
</feature>
<organism evidence="2 3">
    <name type="scientific">Diploptera punctata</name>
    <name type="common">Pacific beetle cockroach</name>
    <dbReference type="NCBI Taxonomy" id="6984"/>
    <lineage>
        <taxon>Eukaryota</taxon>
        <taxon>Metazoa</taxon>
        <taxon>Ecdysozoa</taxon>
        <taxon>Arthropoda</taxon>
        <taxon>Hexapoda</taxon>
        <taxon>Insecta</taxon>
        <taxon>Pterygota</taxon>
        <taxon>Neoptera</taxon>
        <taxon>Polyneoptera</taxon>
        <taxon>Dictyoptera</taxon>
        <taxon>Blattodea</taxon>
        <taxon>Blaberoidea</taxon>
        <taxon>Blaberidae</taxon>
        <taxon>Diplopterinae</taxon>
        <taxon>Diploptera</taxon>
    </lineage>
</organism>
<dbReference type="Proteomes" id="UP001233999">
    <property type="component" value="Unassembled WGS sequence"/>
</dbReference>
<gene>
    <name evidence="2" type="ORF">L9F63_008112</name>
</gene>
<dbReference type="AlphaFoldDB" id="A0AAD7Z6Y2"/>
<feature type="compositionally biased region" description="Basic residues" evidence="1">
    <location>
        <begin position="9"/>
        <end position="24"/>
    </location>
</feature>
<name>A0AAD7Z6Y2_DIPPU</name>
<comment type="caution">
    <text evidence="2">The sequence shown here is derived from an EMBL/GenBank/DDBJ whole genome shotgun (WGS) entry which is preliminary data.</text>
</comment>